<evidence type="ECO:0000256" key="8">
    <source>
        <dbReference type="ARBA" id="ARBA00022833"/>
    </source>
</evidence>
<comment type="catalytic activity">
    <reaction evidence="1 9">
        <text>Thiol-dependent hydrolysis of ester, thioester, amide, peptide and isopeptide bonds formed by the C-terminal Gly of ubiquitin (a 76-residue protein attached to proteins as an intracellular targeting signal).</text>
        <dbReference type="EC" id="3.4.19.12"/>
    </reaction>
</comment>
<dbReference type="InterPro" id="IPR003323">
    <property type="entry name" value="OTU_dom"/>
</dbReference>
<dbReference type="InterPro" id="IPR048857">
    <property type="entry name" value="OTU1_Ubl"/>
</dbReference>
<dbReference type="GO" id="GO:0004843">
    <property type="term" value="F:cysteine-type deubiquitinase activity"/>
    <property type="evidence" value="ECO:0007669"/>
    <property type="project" value="UniProtKB-UniRule"/>
</dbReference>
<evidence type="ECO:0000256" key="9">
    <source>
        <dbReference type="RuleBase" id="RU367104"/>
    </source>
</evidence>
<dbReference type="GO" id="GO:0008270">
    <property type="term" value="F:zinc ion binding"/>
    <property type="evidence" value="ECO:0007669"/>
    <property type="project" value="UniProtKB-KW"/>
</dbReference>
<evidence type="ECO:0000259" key="11">
    <source>
        <dbReference type="PROSITE" id="PS50802"/>
    </source>
</evidence>
<evidence type="ECO:0000256" key="6">
    <source>
        <dbReference type="ARBA" id="ARBA00022801"/>
    </source>
</evidence>
<dbReference type="OrthoDB" id="65596at2759"/>
<dbReference type="InterPro" id="IPR057766">
    <property type="entry name" value="Znf-C2H2_OTU1-like_C"/>
</dbReference>
<sequence>MAPIRLRHPKGVCTIEVSLEPEFTVQDLQQEIYAVSNILPSRQILKTGYPPRTLTLVPELPLQSIGIQRGDQIIVTEAAAEAPAPPPTSSPPRLGTTAPRPASGPDHVPLDESFLIHRVVPDDNSCLFSAAALVFEQSISKAPQMRKVVADGIRSNPETYTEAILGMPPSQYITTISKPASWGGAIELGILAAHYSTEISSVDVETGRIDHFSPGSGASTGMRAIFIYSGIHYDAASLAPMVEAPDEWHQTLFPIAFTNTSTFDLKCEQCGQGLKGEKGARAHAEQTGHVRFGEY</sequence>
<dbReference type="CDD" id="cd17059">
    <property type="entry name" value="Ubl_OTU1"/>
    <property type="match status" value="1"/>
</dbReference>
<keyword evidence="3" id="KW-0479">Metal-binding</keyword>
<dbReference type="GO" id="GO:0030968">
    <property type="term" value="P:endoplasmic reticulum unfolded protein response"/>
    <property type="evidence" value="ECO:0007669"/>
    <property type="project" value="TreeGrafter"/>
</dbReference>
<dbReference type="Gene3D" id="3.10.20.90">
    <property type="entry name" value="Phosphatidylinositol 3-kinase Catalytic Subunit, Chain A, domain 1"/>
    <property type="match status" value="1"/>
</dbReference>
<dbReference type="Pfam" id="PF21403">
    <property type="entry name" value="OTU1_UBXL"/>
    <property type="match status" value="1"/>
</dbReference>
<evidence type="ECO:0000256" key="7">
    <source>
        <dbReference type="ARBA" id="ARBA00022807"/>
    </source>
</evidence>
<evidence type="ECO:0000256" key="4">
    <source>
        <dbReference type="ARBA" id="ARBA00022771"/>
    </source>
</evidence>
<evidence type="ECO:0000256" key="1">
    <source>
        <dbReference type="ARBA" id="ARBA00000707"/>
    </source>
</evidence>
<proteinExistence type="predicted"/>
<reference evidence="13" key="2">
    <citation type="submission" date="2015-01" db="EMBL/GenBank/DDBJ databases">
        <title>Evolutionary Origins and Diversification of the Mycorrhizal Mutualists.</title>
        <authorList>
            <consortium name="DOE Joint Genome Institute"/>
            <consortium name="Mycorrhizal Genomics Consortium"/>
            <person name="Kohler A."/>
            <person name="Kuo A."/>
            <person name="Nagy L.G."/>
            <person name="Floudas D."/>
            <person name="Copeland A."/>
            <person name="Barry K.W."/>
            <person name="Cichocki N."/>
            <person name="Veneault-Fourrey C."/>
            <person name="LaButti K."/>
            <person name="Lindquist E.A."/>
            <person name="Lipzen A."/>
            <person name="Lundell T."/>
            <person name="Morin E."/>
            <person name="Murat C."/>
            <person name="Riley R."/>
            <person name="Ohm R."/>
            <person name="Sun H."/>
            <person name="Tunlid A."/>
            <person name="Henrissat B."/>
            <person name="Grigoriev I.V."/>
            <person name="Hibbett D.S."/>
            <person name="Martin F."/>
        </authorList>
    </citation>
    <scope>NUCLEOTIDE SEQUENCE [LARGE SCALE GENOMIC DNA]</scope>
    <source>
        <strain evidence="13">h7</strain>
    </source>
</reference>
<keyword evidence="5 9" id="KW-0833">Ubl conjugation pathway</keyword>
<keyword evidence="7 9" id="KW-0788">Thiol protease</keyword>
<evidence type="ECO:0000313" key="13">
    <source>
        <dbReference type="Proteomes" id="UP000053424"/>
    </source>
</evidence>
<dbReference type="AlphaFoldDB" id="A0A0C2YGR1"/>
<dbReference type="Gene3D" id="3.90.70.80">
    <property type="match status" value="1"/>
</dbReference>
<dbReference type="GO" id="GO:0005634">
    <property type="term" value="C:nucleus"/>
    <property type="evidence" value="ECO:0007669"/>
    <property type="project" value="TreeGrafter"/>
</dbReference>
<evidence type="ECO:0000256" key="5">
    <source>
        <dbReference type="ARBA" id="ARBA00022786"/>
    </source>
</evidence>
<dbReference type="PANTHER" id="PTHR13312">
    <property type="entry name" value="HIV-INDUCED PROTEIN-7-LIKE PROTEASE"/>
    <property type="match status" value="1"/>
</dbReference>
<keyword evidence="9" id="KW-0963">Cytoplasm</keyword>
<evidence type="ECO:0000256" key="2">
    <source>
        <dbReference type="ARBA" id="ARBA00022670"/>
    </source>
</evidence>
<dbReference type="EC" id="3.4.19.12" evidence="9"/>
<dbReference type="STRING" id="686832.A0A0C2YGR1"/>
<evidence type="ECO:0000256" key="3">
    <source>
        <dbReference type="ARBA" id="ARBA00022723"/>
    </source>
</evidence>
<dbReference type="HOGENOM" id="CLU_049327_0_0_1"/>
<gene>
    <name evidence="12" type="ORF">M413DRAFT_89393</name>
</gene>
<dbReference type="EMBL" id="KN831768">
    <property type="protein sequence ID" value="KIM48893.1"/>
    <property type="molecule type" value="Genomic_DNA"/>
</dbReference>
<dbReference type="PROSITE" id="PS50802">
    <property type="entry name" value="OTU"/>
    <property type="match status" value="1"/>
</dbReference>
<keyword evidence="13" id="KW-1185">Reference proteome</keyword>
<evidence type="ECO:0000313" key="12">
    <source>
        <dbReference type="EMBL" id="KIM48893.1"/>
    </source>
</evidence>
<dbReference type="PROSITE" id="PS00028">
    <property type="entry name" value="ZINC_FINGER_C2H2_1"/>
    <property type="match status" value="1"/>
</dbReference>
<dbReference type="SUPFAM" id="SSF54236">
    <property type="entry name" value="Ubiquitin-like"/>
    <property type="match status" value="1"/>
</dbReference>
<dbReference type="SUPFAM" id="SSF54001">
    <property type="entry name" value="Cysteine proteinases"/>
    <property type="match status" value="1"/>
</dbReference>
<dbReference type="InterPro" id="IPR029071">
    <property type="entry name" value="Ubiquitin-like_domsf"/>
</dbReference>
<keyword evidence="6 9" id="KW-0378">Hydrolase</keyword>
<dbReference type="PANTHER" id="PTHR13312:SF0">
    <property type="entry name" value="UBIQUITIN THIOESTERASE OTU1"/>
    <property type="match status" value="1"/>
</dbReference>
<dbReference type="CDD" id="cd22745">
    <property type="entry name" value="OTU_OTU1"/>
    <property type="match status" value="1"/>
</dbReference>
<dbReference type="GO" id="GO:0016579">
    <property type="term" value="P:protein deubiquitination"/>
    <property type="evidence" value="ECO:0007669"/>
    <property type="project" value="TreeGrafter"/>
</dbReference>
<comment type="function">
    <text evidence="9">Hydrolase that can remove conjugated ubiquitin from proteins and may therefore play an important regulatory role at the level of protein turnover by preventing degradation.</text>
</comment>
<feature type="region of interest" description="Disordered" evidence="10">
    <location>
        <begin position="80"/>
        <end position="107"/>
    </location>
</feature>
<reference evidence="12 13" key="1">
    <citation type="submission" date="2014-04" db="EMBL/GenBank/DDBJ databases">
        <authorList>
            <consortium name="DOE Joint Genome Institute"/>
            <person name="Kuo A."/>
            <person name="Gay G."/>
            <person name="Dore J."/>
            <person name="Kohler A."/>
            <person name="Nagy L.G."/>
            <person name="Floudas D."/>
            <person name="Copeland A."/>
            <person name="Barry K.W."/>
            <person name="Cichocki N."/>
            <person name="Veneault-Fourrey C."/>
            <person name="LaButti K."/>
            <person name="Lindquist E.A."/>
            <person name="Lipzen A."/>
            <person name="Lundell T."/>
            <person name="Morin E."/>
            <person name="Murat C."/>
            <person name="Sun H."/>
            <person name="Tunlid A."/>
            <person name="Henrissat B."/>
            <person name="Grigoriev I.V."/>
            <person name="Hibbett D.S."/>
            <person name="Martin F."/>
            <person name="Nordberg H.P."/>
            <person name="Cantor M.N."/>
            <person name="Hua S.X."/>
        </authorList>
    </citation>
    <scope>NUCLEOTIDE SEQUENCE [LARGE SCALE GENOMIC DNA]</scope>
    <source>
        <strain evidence="13">h7</strain>
    </source>
</reference>
<name>A0A0C2YGR1_HEBCY</name>
<dbReference type="Proteomes" id="UP000053424">
    <property type="component" value="Unassembled WGS sequence"/>
</dbReference>
<feature type="domain" description="OTU" evidence="11">
    <location>
        <begin position="115"/>
        <end position="239"/>
    </location>
</feature>
<dbReference type="InterPro" id="IPR038765">
    <property type="entry name" value="Papain-like_cys_pep_sf"/>
</dbReference>
<comment type="subcellular location">
    <subcellularLocation>
        <location evidence="9">Cytoplasm</location>
    </subcellularLocation>
</comment>
<evidence type="ECO:0000256" key="10">
    <source>
        <dbReference type="SAM" id="MobiDB-lite"/>
    </source>
</evidence>
<accession>A0A0C2YGR1</accession>
<keyword evidence="4" id="KW-0863">Zinc-finger</keyword>
<keyword evidence="8" id="KW-0862">Zinc</keyword>
<dbReference type="Pfam" id="PF24560">
    <property type="entry name" value="zf-C2H2_OTU1_C"/>
    <property type="match status" value="1"/>
</dbReference>
<dbReference type="Pfam" id="PF02338">
    <property type="entry name" value="OTU"/>
    <property type="match status" value="1"/>
</dbReference>
<dbReference type="GO" id="GO:0036503">
    <property type="term" value="P:ERAD pathway"/>
    <property type="evidence" value="ECO:0007669"/>
    <property type="project" value="TreeGrafter"/>
</dbReference>
<protein>
    <recommendedName>
        <fullName evidence="9">Ubiquitin thioesterase OTU</fullName>
        <ecNumber evidence="9">3.4.19.12</ecNumber>
    </recommendedName>
</protein>
<organism evidence="12 13">
    <name type="scientific">Hebeloma cylindrosporum</name>
    <dbReference type="NCBI Taxonomy" id="76867"/>
    <lineage>
        <taxon>Eukaryota</taxon>
        <taxon>Fungi</taxon>
        <taxon>Dikarya</taxon>
        <taxon>Basidiomycota</taxon>
        <taxon>Agaricomycotina</taxon>
        <taxon>Agaricomycetes</taxon>
        <taxon>Agaricomycetidae</taxon>
        <taxon>Agaricales</taxon>
        <taxon>Agaricineae</taxon>
        <taxon>Hymenogastraceae</taxon>
        <taxon>Hebeloma</taxon>
    </lineage>
</organism>
<keyword evidence="2" id="KW-0645">Protease</keyword>
<dbReference type="GO" id="GO:0005829">
    <property type="term" value="C:cytosol"/>
    <property type="evidence" value="ECO:0007669"/>
    <property type="project" value="TreeGrafter"/>
</dbReference>
<dbReference type="InterPro" id="IPR013087">
    <property type="entry name" value="Znf_C2H2_type"/>
</dbReference>